<dbReference type="Proteomes" id="UP001529510">
    <property type="component" value="Unassembled WGS sequence"/>
</dbReference>
<accession>A0ABD0MQZ9</accession>
<proteinExistence type="predicted"/>
<feature type="non-terminal residue" evidence="2">
    <location>
        <position position="144"/>
    </location>
</feature>
<gene>
    <name evidence="2" type="ORF">M9458_053388</name>
</gene>
<dbReference type="AlphaFoldDB" id="A0ABD0MQZ9"/>
<evidence type="ECO:0000313" key="2">
    <source>
        <dbReference type="EMBL" id="KAL0151197.1"/>
    </source>
</evidence>
<sequence>VTGYQPKQRRIYNYRLEFNMTGVIAKRQWAEDRLLNLRQGESGERKNEFQSRPVPSESHVTLPAHPMSRSSTCRATDRSHPSTIFCGHKWGPYNVNLGSKLADPAITSVRSALKSARCPLKPTHATSATPRPVSATSAAPGPAR</sequence>
<feature type="region of interest" description="Disordered" evidence="1">
    <location>
        <begin position="38"/>
        <end position="78"/>
    </location>
</feature>
<feature type="region of interest" description="Disordered" evidence="1">
    <location>
        <begin position="121"/>
        <end position="144"/>
    </location>
</feature>
<name>A0ABD0MQZ9_CIRMR</name>
<organism evidence="2 3">
    <name type="scientific">Cirrhinus mrigala</name>
    <name type="common">Mrigala</name>
    <dbReference type="NCBI Taxonomy" id="683832"/>
    <lineage>
        <taxon>Eukaryota</taxon>
        <taxon>Metazoa</taxon>
        <taxon>Chordata</taxon>
        <taxon>Craniata</taxon>
        <taxon>Vertebrata</taxon>
        <taxon>Euteleostomi</taxon>
        <taxon>Actinopterygii</taxon>
        <taxon>Neopterygii</taxon>
        <taxon>Teleostei</taxon>
        <taxon>Ostariophysi</taxon>
        <taxon>Cypriniformes</taxon>
        <taxon>Cyprinidae</taxon>
        <taxon>Labeoninae</taxon>
        <taxon>Labeonini</taxon>
        <taxon>Cirrhinus</taxon>
    </lineage>
</organism>
<comment type="caution">
    <text evidence="2">The sequence shown here is derived from an EMBL/GenBank/DDBJ whole genome shotgun (WGS) entry which is preliminary data.</text>
</comment>
<reference evidence="2 3" key="1">
    <citation type="submission" date="2024-05" db="EMBL/GenBank/DDBJ databases">
        <title>Genome sequencing and assembly of Indian major carp, Cirrhinus mrigala (Hamilton, 1822).</title>
        <authorList>
            <person name="Mohindra V."/>
            <person name="Chowdhury L.M."/>
            <person name="Lal K."/>
            <person name="Jena J.K."/>
        </authorList>
    </citation>
    <scope>NUCLEOTIDE SEQUENCE [LARGE SCALE GENOMIC DNA]</scope>
    <source>
        <strain evidence="2">CM1030</strain>
        <tissue evidence="2">Blood</tissue>
    </source>
</reference>
<evidence type="ECO:0000313" key="3">
    <source>
        <dbReference type="Proteomes" id="UP001529510"/>
    </source>
</evidence>
<dbReference type="EMBL" id="JAMKFB020000255">
    <property type="protein sequence ID" value="KAL0151197.1"/>
    <property type="molecule type" value="Genomic_DNA"/>
</dbReference>
<feature type="compositionally biased region" description="Basic and acidic residues" evidence="1">
    <location>
        <begin position="38"/>
        <end position="49"/>
    </location>
</feature>
<keyword evidence="3" id="KW-1185">Reference proteome</keyword>
<feature type="compositionally biased region" description="Polar residues" evidence="1">
    <location>
        <begin position="124"/>
        <end position="137"/>
    </location>
</feature>
<feature type="non-terminal residue" evidence="2">
    <location>
        <position position="1"/>
    </location>
</feature>
<evidence type="ECO:0000256" key="1">
    <source>
        <dbReference type="SAM" id="MobiDB-lite"/>
    </source>
</evidence>
<protein>
    <submittedName>
        <fullName evidence="2">Uncharacterized protein</fullName>
    </submittedName>
</protein>